<feature type="domain" description="Tetrapyrrole biosynthesis uroporphyrinogen III synthase" evidence="10">
    <location>
        <begin position="24"/>
        <end position="239"/>
    </location>
</feature>
<evidence type="ECO:0000256" key="4">
    <source>
        <dbReference type="ARBA" id="ARBA00023239"/>
    </source>
</evidence>
<evidence type="ECO:0000256" key="9">
    <source>
        <dbReference type="RuleBase" id="RU366031"/>
    </source>
</evidence>
<keyword evidence="14" id="KW-1185">Reference proteome</keyword>
<proteinExistence type="inferred from homology"/>
<evidence type="ECO:0000313" key="13">
    <source>
        <dbReference type="Proteomes" id="UP000181998"/>
    </source>
</evidence>
<evidence type="ECO:0000313" key="12">
    <source>
        <dbReference type="EMBL" id="SEP64187.1"/>
    </source>
</evidence>
<dbReference type="RefSeq" id="WP_082633062.1">
    <property type="nucleotide sequence ID" value="NZ_CP013341.1"/>
</dbReference>
<keyword evidence="4 9" id="KW-0456">Lyase</keyword>
<evidence type="ECO:0000256" key="6">
    <source>
        <dbReference type="ARBA" id="ARBA00037589"/>
    </source>
</evidence>
<dbReference type="AlphaFoldDB" id="A0A1H8ZIZ3"/>
<comment type="catalytic activity">
    <reaction evidence="8 9">
        <text>hydroxymethylbilane = uroporphyrinogen III + H2O</text>
        <dbReference type="Rhea" id="RHEA:18965"/>
        <dbReference type="ChEBI" id="CHEBI:15377"/>
        <dbReference type="ChEBI" id="CHEBI:57308"/>
        <dbReference type="ChEBI" id="CHEBI:57845"/>
        <dbReference type="EC" id="4.2.1.75"/>
    </reaction>
</comment>
<comment type="pathway">
    <text evidence="1 9">Porphyrin-containing compound metabolism; protoporphyrin-IX biosynthesis; coproporphyrinogen-III from 5-aminolevulinate: step 3/4.</text>
</comment>
<dbReference type="InterPro" id="IPR039793">
    <property type="entry name" value="UROS/Hem4"/>
</dbReference>
<dbReference type="STRING" id="44577.ATY38_03590"/>
<organism evidence="12 13">
    <name type="scientific">Nitrosomonas ureae</name>
    <dbReference type="NCBI Taxonomy" id="44577"/>
    <lineage>
        <taxon>Bacteria</taxon>
        <taxon>Pseudomonadati</taxon>
        <taxon>Pseudomonadota</taxon>
        <taxon>Betaproteobacteria</taxon>
        <taxon>Nitrosomonadales</taxon>
        <taxon>Nitrosomonadaceae</taxon>
        <taxon>Nitrosomonas</taxon>
    </lineage>
</organism>
<dbReference type="Proteomes" id="UP000182882">
    <property type="component" value="Unassembled WGS sequence"/>
</dbReference>
<dbReference type="GO" id="GO:0006780">
    <property type="term" value="P:uroporphyrinogen III biosynthetic process"/>
    <property type="evidence" value="ECO:0007669"/>
    <property type="project" value="UniProtKB-UniRule"/>
</dbReference>
<reference evidence="14" key="2">
    <citation type="submission" date="2016-10" db="EMBL/GenBank/DDBJ databases">
        <authorList>
            <person name="Varghese N."/>
            <person name="Submissions S."/>
        </authorList>
    </citation>
    <scope>NUCLEOTIDE SEQUENCE [LARGE SCALE GENOMIC DNA]</scope>
    <source>
        <strain evidence="14">Nm10</strain>
    </source>
</reference>
<evidence type="ECO:0000259" key="10">
    <source>
        <dbReference type="Pfam" id="PF02602"/>
    </source>
</evidence>
<comment type="similarity">
    <text evidence="2 9">Belongs to the uroporphyrinogen-III synthase family.</text>
</comment>
<gene>
    <name evidence="11" type="ORF">SAMN05216406_10732</name>
    <name evidence="12" type="ORF">SAMN05421510_100164</name>
</gene>
<dbReference type="SUPFAM" id="SSF69618">
    <property type="entry name" value="HemD-like"/>
    <property type="match status" value="1"/>
</dbReference>
<dbReference type="UniPathway" id="UPA00251">
    <property type="reaction ID" value="UER00320"/>
</dbReference>
<dbReference type="Pfam" id="PF02602">
    <property type="entry name" value="HEM4"/>
    <property type="match status" value="1"/>
</dbReference>
<sequence length="266" mass="29611">MPIRKQLTGINILVTRPIHQSTFLAESIHVSGGNPILLPVLEIADVTDITPLIDLINRLDEFDWAVFVSPNAVTKSMDLITKQRTLPPYLKIAAVGKGTADTLRRYGVNEILIPIERFDSEALLKSEELQNMTEKHVVIFRGNGGRALLGDTLAQRGAHIEYAECYLRRKPNIDSAPLLAAWSQGKIHAVIITSSEGLHNLFDIIGTLGQQLLKTTPVFTAHERIAQAARELGLKKIVKVPYAGDEGLLKGLYIYFQSMERQCFFE</sequence>
<evidence type="ECO:0000313" key="11">
    <source>
        <dbReference type="EMBL" id="SDT87453.1"/>
    </source>
</evidence>
<reference evidence="12 13" key="1">
    <citation type="submission" date="2016-10" db="EMBL/GenBank/DDBJ databases">
        <authorList>
            <person name="de Groot N.N."/>
        </authorList>
    </citation>
    <scope>NUCLEOTIDE SEQUENCE [LARGE SCALE GENOMIC DNA]</scope>
    <source>
        <strain evidence="11">Nm10</strain>
        <strain evidence="12 13">Nm9</strain>
    </source>
</reference>
<dbReference type="InterPro" id="IPR003754">
    <property type="entry name" value="4pyrrol_synth_uPrphyn_synth"/>
</dbReference>
<evidence type="ECO:0000256" key="5">
    <source>
        <dbReference type="ARBA" id="ARBA00023244"/>
    </source>
</evidence>
<evidence type="ECO:0000256" key="1">
    <source>
        <dbReference type="ARBA" id="ARBA00004772"/>
    </source>
</evidence>
<dbReference type="Proteomes" id="UP000181998">
    <property type="component" value="Unassembled WGS sequence"/>
</dbReference>
<evidence type="ECO:0000256" key="8">
    <source>
        <dbReference type="ARBA" id="ARBA00048617"/>
    </source>
</evidence>
<keyword evidence="5 9" id="KW-0627">Porphyrin biosynthesis</keyword>
<dbReference type="GO" id="GO:0004852">
    <property type="term" value="F:uroporphyrinogen-III synthase activity"/>
    <property type="evidence" value="ECO:0007669"/>
    <property type="project" value="UniProtKB-UniRule"/>
</dbReference>
<dbReference type="InterPro" id="IPR036108">
    <property type="entry name" value="4pyrrol_syn_uPrphyn_synt_sf"/>
</dbReference>
<evidence type="ECO:0000313" key="14">
    <source>
        <dbReference type="Proteomes" id="UP000182882"/>
    </source>
</evidence>
<dbReference type="Gene3D" id="3.40.50.10090">
    <property type="match status" value="2"/>
</dbReference>
<dbReference type="GO" id="GO:0006782">
    <property type="term" value="P:protoporphyrinogen IX biosynthetic process"/>
    <property type="evidence" value="ECO:0007669"/>
    <property type="project" value="UniProtKB-UniRule"/>
</dbReference>
<dbReference type="EC" id="4.2.1.75" evidence="3 9"/>
<dbReference type="EMBL" id="FNLN01000007">
    <property type="protein sequence ID" value="SDT87453.1"/>
    <property type="molecule type" value="Genomic_DNA"/>
</dbReference>
<dbReference type="EMBL" id="FOFX01000001">
    <property type="protein sequence ID" value="SEP64187.1"/>
    <property type="molecule type" value="Genomic_DNA"/>
</dbReference>
<dbReference type="OrthoDB" id="9787650at2"/>
<evidence type="ECO:0000256" key="7">
    <source>
        <dbReference type="ARBA" id="ARBA00040167"/>
    </source>
</evidence>
<dbReference type="PANTHER" id="PTHR38042">
    <property type="entry name" value="UROPORPHYRINOGEN-III SYNTHASE, CHLOROPLASTIC"/>
    <property type="match status" value="1"/>
</dbReference>
<accession>A0A1H8ZIZ3</accession>
<comment type="function">
    <text evidence="6 9">Catalyzes cyclization of the linear tetrapyrrole, hydroxymethylbilane, to the macrocyclic uroporphyrinogen III.</text>
</comment>
<evidence type="ECO:0000256" key="3">
    <source>
        <dbReference type="ARBA" id="ARBA00013109"/>
    </source>
</evidence>
<protein>
    <recommendedName>
        <fullName evidence="7 9">Uroporphyrinogen-III synthase</fullName>
        <ecNumber evidence="3 9">4.2.1.75</ecNumber>
    </recommendedName>
</protein>
<dbReference type="CDD" id="cd06578">
    <property type="entry name" value="HemD"/>
    <property type="match status" value="1"/>
</dbReference>
<dbReference type="PANTHER" id="PTHR38042:SF1">
    <property type="entry name" value="UROPORPHYRINOGEN-III SYNTHASE, CHLOROPLASTIC"/>
    <property type="match status" value="1"/>
</dbReference>
<name>A0A1H8ZIZ3_9PROT</name>
<evidence type="ECO:0000256" key="2">
    <source>
        <dbReference type="ARBA" id="ARBA00008133"/>
    </source>
</evidence>